<evidence type="ECO:0000313" key="3">
    <source>
        <dbReference type="Proteomes" id="UP000041254"/>
    </source>
</evidence>
<name>A0A0G4EHV6_VITBC</name>
<dbReference type="VEuPathDB" id="CryptoDB:Vbra_11924"/>
<organism evidence="2 3">
    <name type="scientific">Vitrella brassicaformis (strain CCMP3155)</name>
    <dbReference type="NCBI Taxonomy" id="1169540"/>
    <lineage>
        <taxon>Eukaryota</taxon>
        <taxon>Sar</taxon>
        <taxon>Alveolata</taxon>
        <taxon>Colpodellida</taxon>
        <taxon>Vitrellaceae</taxon>
        <taxon>Vitrella</taxon>
    </lineage>
</organism>
<sequence>MSGEHQNHFICPLSPERGTATLPPSAGDAIEPSGEEGDDIRFSQQQTMDALGDHHENDIDSEQNKGAAGECVQTTAEPAHGRIPPYRSMLSTSTAHTTTAIAIDDYSKGGDRPIGDREGAPDVMHCRDEKAIAA</sequence>
<dbReference type="Proteomes" id="UP000041254">
    <property type="component" value="Unassembled WGS sequence"/>
</dbReference>
<feature type="region of interest" description="Disordered" evidence="1">
    <location>
        <begin position="106"/>
        <end position="125"/>
    </location>
</feature>
<accession>A0A0G4EHV6</accession>
<gene>
    <name evidence="2" type="ORF">Vbra_11924</name>
</gene>
<reference evidence="2 3" key="1">
    <citation type="submission" date="2014-11" db="EMBL/GenBank/DDBJ databases">
        <authorList>
            <person name="Zhu J."/>
            <person name="Qi W."/>
            <person name="Song R."/>
        </authorList>
    </citation>
    <scope>NUCLEOTIDE SEQUENCE [LARGE SCALE GENOMIC DNA]</scope>
</reference>
<keyword evidence="3" id="KW-1185">Reference proteome</keyword>
<feature type="region of interest" description="Disordered" evidence="1">
    <location>
        <begin position="1"/>
        <end position="37"/>
    </location>
</feature>
<dbReference type="EMBL" id="CDMY01000228">
    <property type="protein sequence ID" value="CEL95494.1"/>
    <property type="molecule type" value="Genomic_DNA"/>
</dbReference>
<proteinExistence type="predicted"/>
<evidence type="ECO:0000313" key="2">
    <source>
        <dbReference type="EMBL" id="CEL95494.1"/>
    </source>
</evidence>
<evidence type="ECO:0000256" key="1">
    <source>
        <dbReference type="SAM" id="MobiDB-lite"/>
    </source>
</evidence>
<dbReference type="InParanoid" id="A0A0G4EHV6"/>
<protein>
    <submittedName>
        <fullName evidence="2">Uncharacterized protein</fullName>
    </submittedName>
</protein>
<dbReference type="PhylomeDB" id="A0A0G4EHV6"/>
<dbReference type="AlphaFoldDB" id="A0A0G4EHV6"/>